<dbReference type="PANTHER" id="PTHR23278:SF19">
    <property type="entry name" value="OBSCURIN"/>
    <property type="match status" value="1"/>
</dbReference>
<dbReference type="SUPFAM" id="SSF48726">
    <property type="entry name" value="Immunoglobulin"/>
    <property type="match status" value="2"/>
</dbReference>
<dbReference type="Gene3D" id="2.60.40.10">
    <property type="entry name" value="Immunoglobulins"/>
    <property type="match status" value="3"/>
</dbReference>
<keyword evidence="3" id="KW-1185">Reference proteome</keyword>
<reference evidence="2 3" key="1">
    <citation type="journal article" date="2024" name="BMC Genomics">
        <title>Genome assembly of redclaw crayfish (Cherax quadricarinatus) provides insights into its immune adaptation and hypoxia tolerance.</title>
        <authorList>
            <person name="Liu Z."/>
            <person name="Zheng J."/>
            <person name="Li H."/>
            <person name="Fang K."/>
            <person name="Wang S."/>
            <person name="He J."/>
            <person name="Zhou D."/>
            <person name="Weng S."/>
            <person name="Chi M."/>
            <person name="Gu Z."/>
            <person name="He J."/>
            <person name="Li F."/>
            <person name="Wang M."/>
        </authorList>
    </citation>
    <scope>NUCLEOTIDE SEQUENCE [LARGE SCALE GENOMIC DNA]</scope>
    <source>
        <strain evidence="2">ZL_2023a</strain>
    </source>
</reference>
<dbReference type="Proteomes" id="UP001445076">
    <property type="component" value="Unassembled WGS sequence"/>
</dbReference>
<evidence type="ECO:0000313" key="3">
    <source>
        <dbReference type="Proteomes" id="UP001445076"/>
    </source>
</evidence>
<evidence type="ECO:0000313" key="2">
    <source>
        <dbReference type="EMBL" id="KAK8733021.1"/>
    </source>
</evidence>
<feature type="non-terminal residue" evidence="2">
    <location>
        <position position="1"/>
    </location>
</feature>
<feature type="non-terminal residue" evidence="2">
    <location>
        <position position="269"/>
    </location>
</feature>
<gene>
    <name evidence="2" type="ORF">OTU49_006712</name>
</gene>
<feature type="domain" description="Ig-like" evidence="1">
    <location>
        <begin position="43"/>
        <end position="135"/>
    </location>
</feature>
<organism evidence="2 3">
    <name type="scientific">Cherax quadricarinatus</name>
    <name type="common">Australian red claw crayfish</name>
    <dbReference type="NCBI Taxonomy" id="27406"/>
    <lineage>
        <taxon>Eukaryota</taxon>
        <taxon>Metazoa</taxon>
        <taxon>Ecdysozoa</taxon>
        <taxon>Arthropoda</taxon>
        <taxon>Crustacea</taxon>
        <taxon>Multicrustacea</taxon>
        <taxon>Malacostraca</taxon>
        <taxon>Eumalacostraca</taxon>
        <taxon>Eucarida</taxon>
        <taxon>Decapoda</taxon>
        <taxon>Pleocyemata</taxon>
        <taxon>Astacidea</taxon>
        <taxon>Parastacoidea</taxon>
        <taxon>Parastacidae</taxon>
        <taxon>Cherax</taxon>
    </lineage>
</organism>
<dbReference type="EMBL" id="JARKIK010000055">
    <property type="protein sequence ID" value="KAK8733021.1"/>
    <property type="molecule type" value="Genomic_DNA"/>
</dbReference>
<proteinExistence type="predicted"/>
<dbReference type="AlphaFoldDB" id="A0AAW0X025"/>
<dbReference type="SMART" id="SM00408">
    <property type="entry name" value="IGc2"/>
    <property type="match status" value="1"/>
</dbReference>
<evidence type="ECO:0000259" key="1">
    <source>
        <dbReference type="PROSITE" id="PS50835"/>
    </source>
</evidence>
<comment type="caution">
    <text evidence="2">The sequence shown here is derived from an EMBL/GenBank/DDBJ whole genome shotgun (WGS) entry which is preliminary data.</text>
</comment>
<feature type="domain" description="Ig-like" evidence="1">
    <location>
        <begin position="140"/>
        <end position="231"/>
    </location>
</feature>
<sequence length="269" mass="28883">VSTVSLTPEPGDHGVPLVCKAYSPNLPGSVLHDQITLAVHFVPVATISISGGAGGDAGVREGGAVTFTCHLKANPKVYNVTWFHNGRPLRRQDWGKQMTNTTLRLRNVTAAMRGLYTCVGSNLEGDGQSNAVNLNVEFSPVCEENQRDEYVGPRGGSVTIACSVVAYPTSLTFTWALKRTPETPPVRLHSVGREEGLTGHYTLSRLEEESVEVWCWAQNAVGAQASPCKFTVYTQGRPGPVSSCRVGNHTASGFMVHCVSGPLRSMNTE</sequence>
<name>A0AAW0X025_CHEQU</name>
<dbReference type="PANTHER" id="PTHR23278">
    <property type="entry name" value="SIDESTEP PROTEIN"/>
    <property type="match status" value="1"/>
</dbReference>
<dbReference type="InterPro" id="IPR013783">
    <property type="entry name" value="Ig-like_fold"/>
</dbReference>
<protein>
    <recommendedName>
        <fullName evidence="1">Ig-like domain-containing protein</fullName>
    </recommendedName>
</protein>
<dbReference type="InterPro" id="IPR007110">
    <property type="entry name" value="Ig-like_dom"/>
</dbReference>
<dbReference type="InterPro" id="IPR003599">
    <property type="entry name" value="Ig_sub"/>
</dbReference>
<dbReference type="Pfam" id="PF13927">
    <property type="entry name" value="Ig_3"/>
    <property type="match status" value="1"/>
</dbReference>
<dbReference type="PROSITE" id="PS50835">
    <property type="entry name" value="IG_LIKE"/>
    <property type="match status" value="2"/>
</dbReference>
<dbReference type="InterPro" id="IPR003598">
    <property type="entry name" value="Ig_sub2"/>
</dbReference>
<dbReference type="SMART" id="SM00409">
    <property type="entry name" value="IG"/>
    <property type="match status" value="2"/>
</dbReference>
<dbReference type="InterPro" id="IPR036179">
    <property type="entry name" value="Ig-like_dom_sf"/>
</dbReference>
<accession>A0AAW0X025</accession>